<evidence type="ECO:0000313" key="3">
    <source>
        <dbReference type="Proteomes" id="UP001201812"/>
    </source>
</evidence>
<reference evidence="2" key="1">
    <citation type="submission" date="2022-01" db="EMBL/GenBank/DDBJ databases">
        <title>Genome Sequence Resource for Two Populations of Ditylenchus destructor, the Migratory Endoparasitic Phytonematode.</title>
        <authorList>
            <person name="Zhang H."/>
            <person name="Lin R."/>
            <person name="Xie B."/>
        </authorList>
    </citation>
    <scope>NUCLEOTIDE SEQUENCE</scope>
    <source>
        <strain evidence="2">BazhouSP</strain>
    </source>
</reference>
<feature type="region of interest" description="Disordered" evidence="1">
    <location>
        <begin position="304"/>
        <end position="330"/>
    </location>
</feature>
<dbReference type="Proteomes" id="UP001201812">
    <property type="component" value="Unassembled WGS sequence"/>
</dbReference>
<comment type="caution">
    <text evidence="2">The sequence shown here is derived from an EMBL/GenBank/DDBJ whole genome shotgun (WGS) entry which is preliminary data.</text>
</comment>
<sequence>MKLPLFTFTLFSKAESAHANASPLEHYLKYKHQHHLSQAQISYVERLADCFNRFVALENDGVRLDSEELDFFIEDNEASHMLTGMFSSLEPIDQALEAGSEIDKFMKSMLDKYKNTVHTLPYDYPKKVMVQIVWWIEHETQPMLRGKLANLEEFKGRGRLKTMHESSHARRTMDNACVKGWGMWSAYHHKFDVDVPSHQKVLCYEAGGPRSEDELYNVDLLTTLFTEMVRIEGPNCAHVFSAFDEPDTNKKVMKVGEHVREIAEEAIKKYSRHDVKGYLSELKKAYSQLERIMLDLAQCLSRKESEKMPHMSQTPADNLRQRRPYKFKAD</sequence>
<feature type="compositionally biased region" description="Basic residues" evidence="1">
    <location>
        <begin position="321"/>
        <end position="330"/>
    </location>
</feature>
<keyword evidence="3" id="KW-1185">Reference proteome</keyword>
<proteinExistence type="predicted"/>
<protein>
    <submittedName>
        <fullName evidence="2">Uncharacterized protein</fullName>
    </submittedName>
</protein>
<accession>A0AAD4QYK7</accession>
<dbReference type="AlphaFoldDB" id="A0AAD4QYK7"/>
<name>A0AAD4QYK7_9BILA</name>
<evidence type="ECO:0000256" key="1">
    <source>
        <dbReference type="SAM" id="MobiDB-lite"/>
    </source>
</evidence>
<evidence type="ECO:0000313" key="2">
    <source>
        <dbReference type="EMBL" id="KAI1704115.1"/>
    </source>
</evidence>
<dbReference type="EMBL" id="JAKKPZ010000072">
    <property type="protein sequence ID" value="KAI1704115.1"/>
    <property type="molecule type" value="Genomic_DNA"/>
</dbReference>
<gene>
    <name evidence="2" type="ORF">DdX_14479</name>
</gene>
<organism evidence="2 3">
    <name type="scientific">Ditylenchus destructor</name>
    <dbReference type="NCBI Taxonomy" id="166010"/>
    <lineage>
        <taxon>Eukaryota</taxon>
        <taxon>Metazoa</taxon>
        <taxon>Ecdysozoa</taxon>
        <taxon>Nematoda</taxon>
        <taxon>Chromadorea</taxon>
        <taxon>Rhabditida</taxon>
        <taxon>Tylenchina</taxon>
        <taxon>Tylenchomorpha</taxon>
        <taxon>Sphaerularioidea</taxon>
        <taxon>Anguinidae</taxon>
        <taxon>Anguininae</taxon>
        <taxon>Ditylenchus</taxon>
    </lineage>
</organism>